<proteinExistence type="predicted"/>
<dbReference type="EMBL" id="GBXM01056089">
    <property type="protein sequence ID" value="JAH52488.1"/>
    <property type="molecule type" value="Transcribed_RNA"/>
</dbReference>
<name>A0A0E9TIE1_ANGAN</name>
<reference evidence="1" key="1">
    <citation type="submission" date="2014-11" db="EMBL/GenBank/DDBJ databases">
        <authorList>
            <person name="Amaro Gonzalez C."/>
        </authorList>
    </citation>
    <scope>NUCLEOTIDE SEQUENCE</scope>
</reference>
<organism evidence="1">
    <name type="scientific">Anguilla anguilla</name>
    <name type="common">European freshwater eel</name>
    <name type="synonym">Muraena anguilla</name>
    <dbReference type="NCBI Taxonomy" id="7936"/>
    <lineage>
        <taxon>Eukaryota</taxon>
        <taxon>Metazoa</taxon>
        <taxon>Chordata</taxon>
        <taxon>Craniata</taxon>
        <taxon>Vertebrata</taxon>
        <taxon>Euteleostomi</taxon>
        <taxon>Actinopterygii</taxon>
        <taxon>Neopterygii</taxon>
        <taxon>Teleostei</taxon>
        <taxon>Anguilliformes</taxon>
        <taxon>Anguillidae</taxon>
        <taxon>Anguilla</taxon>
    </lineage>
</organism>
<evidence type="ECO:0000313" key="1">
    <source>
        <dbReference type="EMBL" id="JAH52488.1"/>
    </source>
</evidence>
<accession>A0A0E9TIE1</accession>
<reference evidence="1" key="2">
    <citation type="journal article" date="2015" name="Fish Shellfish Immunol.">
        <title>Early steps in the European eel (Anguilla anguilla)-Vibrio vulnificus interaction in the gills: Role of the RtxA13 toxin.</title>
        <authorList>
            <person name="Callol A."/>
            <person name="Pajuelo D."/>
            <person name="Ebbesson L."/>
            <person name="Teles M."/>
            <person name="MacKenzie S."/>
            <person name="Amaro C."/>
        </authorList>
    </citation>
    <scope>NUCLEOTIDE SEQUENCE</scope>
</reference>
<sequence>MEFSIAFQ</sequence>
<protein>
    <submittedName>
        <fullName evidence="1">Uncharacterized protein</fullName>
    </submittedName>
</protein>